<keyword evidence="1" id="KW-1133">Transmembrane helix</keyword>
<dbReference type="Proteomes" id="UP001162131">
    <property type="component" value="Unassembled WGS sequence"/>
</dbReference>
<dbReference type="EMBL" id="CAJZBQ010000008">
    <property type="protein sequence ID" value="CAG9312669.1"/>
    <property type="molecule type" value="Genomic_DNA"/>
</dbReference>
<name>A0AAU9ILJ9_9CILI</name>
<protein>
    <submittedName>
        <fullName evidence="2">Uncharacterized protein</fullName>
    </submittedName>
</protein>
<feature type="transmembrane region" description="Helical" evidence="1">
    <location>
        <begin position="9"/>
        <end position="27"/>
    </location>
</feature>
<feature type="transmembrane region" description="Helical" evidence="1">
    <location>
        <begin position="33"/>
        <end position="52"/>
    </location>
</feature>
<evidence type="ECO:0000313" key="3">
    <source>
        <dbReference type="Proteomes" id="UP001162131"/>
    </source>
</evidence>
<dbReference type="AlphaFoldDB" id="A0AAU9ILJ9"/>
<comment type="caution">
    <text evidence="2">The sequence shown here is derived from an EMBL/GenBank/DDBJ whole genome shotgun (WGS) entry which is preliminary data.</text>
</comment>
<evidence type="ECO:0000256" key="1">
    <source>
        <dbReference type="SAM" id="Phobius"/>
    </source>
</evidence>
<accession>A0AAU9ILJ9</accession>
<proteinExistence type="predicted"/>
<evidence type="ECO:0000313" key="2">
    <source>
        <dbReference type="EMBL" id="CAG9312669.1"/>
    </source>
</evidence>
<keyword evidence="1" id="KW-0812">Transmembrane</keyword>
<organism evidence="2 3">
    <name type="scientific">Blepharisma stoltei</name>
    <dbReference type="NCBI Taxonomy" id="1481888"/>
    <lineage>
        <taxon>Eukaryota</taxon>
        <taxon>Sar</taxon>
        <taxon>Alveolata</taxon>
        <taxon>Ciliophora</taxon>
        <taxon>Postciliodesmatophora</taxon>
        <taxon>Heterotrichea</taxon>
        <taxon>Heterotrichida</taxon>
        <taxon>Blepharismidae</taxon>
        <taxon>Blepharisma</taxon>
    </lineage>
</organism>
<reference evidence="2" key="1">
    <citation type="submission" date="2021-09" db="EMBL/GenBank/DDBJ databases">
        <authorList>
            <consortium name="AG Swart"/>
            <person name="Singh M."/>
            <person name="Singh A."/>
            <person name="Seah K."/>
            <person name="Emmerich C."/>
        </authorList>
    </citation>
    <scope>NUCLEOTIDE SEQUENCE</scope>
    <source>
        <strain evidence="2">ATCC30299</strain>
    </source>
</reference>
<gene>
    <name evidence="2" type="ORF">BSTOLATCC_MIC7246</name>
</gene>
<sequence>MVFTQKKGIFLMVYSLTELFFFVYFALSLLFTYFFGLFLTNYFCTFFGPIALEMIHIGYFELIFNQC</sequence>
<keyword evidence="1" id="KW-0472">Membrane</keyword>
<keyword evidence="3" id="KW-1185">Reference proteome</keyword>